<dbReference type="CDD" id="cd00090">
    <property type="entry name" value="HTH_ARSR"/>
    <property type="match status" value="1"/>
</dbReference>
<dbReference type="InterPro" id="IPR001845">
    <property type="entry name" value="HTH_ArsR_DNA-bd_dom"/>
</dbReference>
<keyword evidence="7" id="KW-1185">Reference proteome</keyword>
<accession>A0A0C5CDA3</accession>
<dbReference type="InterPro" id="IPR036390">
    <property type="entry name" value="WH_DNA-bd_sf"/>
</dbReference>
<dbReference type="AlphaFoldDB" id="A0A0C5CDA3"/>
<dbReference type="PANTHER" id="PTHR33154:SF33">
    <property type="entry name" value="TRANSCRIPTIONAL REPRESSOR SDPR"/>
    <property type="match status" value="1"/>
</dbReference>
<dbReference type="InterPro" id="IPR051081">
    <property type="entry name" value="HTH_MetalResp_TranReg"/>
</dbReference>
<reference evidence="8" key="4">
    <citation type="submission" date="2016-01" db="EMBL/GenBank/DDBJ databases">
        <authorList>
            <person name="Mitreva M."/>
            <person name="Pepin K.H."/>
            <person name="Mihindukulasuriya K.A."/>
            <person name="Fulton R."/>
            <person name="Fronick C."/>
            <person name="O'Laughlin M."/>
            <person name="Miner T."/>
            <person name="Herter B."/>
            <person name="Rosa B.A."/>
            <person name="Cordes M."/>
            <person name="Tomlinson C."/>
            <person name="Wollam A."/>
            <person name="Palsikar V.B."/>
            <person name="Mardis E.R."/>
            <person name="Wilson R.K."/>
        </authorList>
    </citation>
    <scope>NUCLEOTIDE SEQUENCE [LARGE SCALE GENOMIC DNA]</scope>
    <source>
        <strain evidence="8">GED7749B</strain>
    </source>
</reference>
<evidence type="ECO:0000313" key="5">
    <source>
        <dbReference type="EMBL" id="AJO24724.1"/>
    </source>
</evidence>
<evidence type="ECO:0000256" key="2">
    <source>
        <dbReference type="ARBA" id="ARBA00023125"/>
    </source>
</evidence>
<reference evidence="5" key="1">
    <citation type="submission" date="2015-01" db="EMBL/GenBank/DDBJ databases">
        <title>Comparative genome analysis of Bacillus coagulans HM-08, Clostridium butyricum HM-68, Bacillus subtilis HM-66 and Bacillus licheniformis BL-09.</title>
        <authorList>
            <person name="Zhang H."/>
        </authorList>
    </citation>
    <scope>NUCLEOTIDE SEQUENCE [LARGE SCALE GENOMIC DNA]</scope>
    <source>
        <strain evidence="5">HM-08</strain>
    </source>
</reference>
<dbReference type="GO" id="GO:0003700">
    <property type="term" value="F:DNA-binding transcription factor activity"/>
    <property type="evidence" value="ECO:0007669"/>
    <property type="project" value="InterPro"/>
</dbReference>
<keyword evidence="1" id="KW-0805">Transcription regulation</keyword>
<reference evidence="6" key="3">
    <citation type="submission" date="2016-01" db="EMBL/GenBank/DDBJ databases">
        <authorList>
            <person name="Oliw E.H."/>
        </authorList>
    </citation>
    <scope>NUCLEOTIDE SEQUENCE [LARGE SCALE GENOMIC DNA]</scope>
    <source>
        <strain evidence="6">GED7749B</strain>
    </source>
</reference>
<dbReference type="RefSeq" id="WP_014096435.1">
    <property type="nucleotide sequence ID" value="NZ_CP011939.1"/>
</dbReference>
<dbReference type="InterPro" id="IPR011991">
    <property type="entry name" value="ArsR-like_HTH"/>
</dbReference>
<reference evidence="7" key="2">
    <citation type="submission" date="2015-01" db="EMBL/GenBank/DDBJ databases">
        <title>Comparative genome analysis of Bacillus coagulans HM-08, Clostridium butyricum HM-68, Bacillus subtilis HM-66 and Bacillus paralicheniformis BL-09.</title>
        <authorList>
            <person name="Zhang H."/>
        </authorList>
    </citation>
    <scope>NUCLEOTIDE SEQUENCE [LARGE SCALE GENOMIC DNA]</scope>
    <source>
        <strain evidence="7">HM-08</strain>
    </source>
</reference>
<dbReference type="SMART" id="SM00418">
    <property type="entry name" value="HTH_ARSR"/>
    <property type="match status" value="1"/>
</dbReference>
<proteinExistence type="predicted"/>
<evidence type="ECO:0000256" key="1">
    <source>
        <dbReference type="ARBA" id="ARBA00023015"/>
    </source>
</evidence>
<dbReference type="PANTHER" id="PTHR33154">
    <property type="entry name" value="TRANSCRIPTIONAL REGULATOR, ARSR FAMILY"/>
    <property type="match status" value="1"/>
</dbReference>
<dbReference type="NCBIfam" id="NF033788">
    <property type="entry name" value="HTH_metalloreg"/>
    <property type="match status" value="1"/>
</dbReference>
<name>A0A0C5CDA3_HEYCO</name>
<organism evidence="6 8">
    <name type="scientific">Heyndrickxia coagulans</name>
    <name type="common">Weizmannia coagulans</name>
    <dbReference type="NCBI Taxonomy" id="1398"/>
    <lineage>
        <taxon>Bacteria</taxon>
        <taxon>Bacillati</taxon>
        <taxon>Bacillota</taxon>
        <taxon>Bacilli</taxon>
        <taxon>Bacillales</taxon>
        <taxon>Bacillaceae</taxon>
        <taxon>Heyndrickxia</taxon>
    </lineage>
</organism>
<evidence type="ECO:0000256" key="3">
    <source>
        <dbReference type="ARBA" id="ARBA00023163"/>
    </source>
</evidence>
<dbReference type="Gene3D" id="1.10.10.10">
    <property type="entry name" value="Winged helix-like DNA-binding domain superfamily/Winged helix DNA-binding domain"/>
    <property type="match status" value="1"/>
</dbReference>
<dbReference type="GO" id="GO:0003677">
    <property type="term" value="F:DNA binding"/>
    <property type="evidence" value="ECO:0007669"/>
    <property type="project" value="UniProtKB-KW"/>
</dbReference>
<keyword evidence="2" id="KW-0238">DNA-binding</keyword>
<evidence type="ECO:0000313" key="7">
    <source>
        <dbReference type="Proteomes" id="UP000032024"/>
    </source>
</evidence>
<dbReference type="Pfam" id="PF12840">
    <property type="entry name" value="HTH_20"/>
    <property type="match status" value="1"/>
</dbReference>
<dbReference type="InterPro" id="IPR036388">
    <property type="entry name" value="WH-like_DNA-bd_sf"/>
</dbReference>
<sequence length="362" mass="42639">MAVLTPDSNEFQIKLEFLTSPVFEMMASLRKCYLMQGRLEWEDINLQNFYTENQGLLKRYYGGFEMGAQLAELVIGLSQPHSIQDFIHWVQQMDRPRFLYYLLGRYLEVEEIETIFENSPEPSNEIKQRIEKKGGFVHQEQLAFAENWPVWHQELVDLWSAYYEEYFFKIARHVASFWEQANDKLARDLNTKGLNEVLRRLLKGKTIPEQFPENKQTEVVRFFPSYFVSPKFILIWGWGELNLVYDLTAYVDQPLPAPSPFEINDTPATLDEISFFGKALSEPMRIRILSLIARKEGIKAQEMAEKLDLNPATISRHLNILKSCKLITETKQKSHNIYFINHSEFRRWAKQLEGEQFLKAFD</sequence>
<dbReference type="STRING" id="1398.AB434_1423"/>
<dbReference type="PATRIC" id="fig|1398.18.peg.3889"/>
<evidence type="ECO:0000259" key="4">
    <source>
        <dbReference type="PROSITE" id="PS50987"/>
    </source>
</evidence>
<dbReference type="Proteomes" id="UP000032024">
    <property type="component" value="Chromosome"/>
</dbReference>
<evidence type="ECO:0000313" key="6">
    <source>
        <dbReference type="EMBL" id="KWZ81434.1"/>
    </source>
</evidence>
<keyword evidence="3" id="KW-0804">Transcription</keyword>
<gene>
    <name evidence="6" type="ORF">HMPREF3213_02038</name>
    <name evidence="5" type="ORF">SB48_HM08orf06236</name>
</gene>
<protein>
    <submittedName>
        <fullName evidence="5">ArsR family transcriptional regulator</fullName>
    </submittedName>
    <submittedName>
        <fullName evidence="6">Transcriptional regulator, ArsR family</fullName>
    </submittedName>
</protein>
<feature type="domain" description="HTH arsR-type" evidence="4">
    <location>
        <begin position="265"/>
        <end position="360"/>
    </location>
</feature>
<dbReference type="EMBL" id="CP010525">
    <property type="protein sequence ID" value="AJO24724.1"/>
    <property type="molecule type" value="Genomic_DNA"/>
</dbReference>
<dbReference type="SUPFAM" id="SSF46785">
    <property type="entry name" value="Winged helix' DNA-binding domain"/>
    <property type="match status" value="1"/>
</dbReference>
<evidence type="ECO:0000313" key="8">
    <source>
        <dbReference type="Proteomes" id="UP000070376"/>
    </source>
</evidence>
<dbReference type="PROSITE" id="PS50987">
    <property type="entry name" value="HTH_ARSR_2"/>
    <property type="match status" value="1"/>
</dbReference>
<dbReference type="Proteomes" id="UP000070376">
    <property type="component" value="Unassembled WGS sequence"/>
</dbReference>
<dbReference type="EMBL" id="LRPN01000075">
    <property type="protein sequence ID" value="KWZ81434.1"/>
    <property type="molecule type" value="Genomic_DNA"/>
</dbReference>